<keyword evidence="1" id="KW-0472">Membrane</keyword>
<reference evidence="2" key="1">
    <citation type="journal article" date="2014" name="Int. J. Syst. Evol. Microbiol.">
        <title>Complete genome sequence of Corynebacterium casei LMG S-19264T (=DSM 44701T), isolated from a smear-ripened cheese.</title>
        <authorList>
            <consortium name="US DOE Joint Genome Institute (JGI-PGF)"/>
            <person name="Walter F."/>
            <person name="Albersmeier A."/>
            <person name="Kalinowski J."/>
            <person name="Ruckert C."/>
        </authorList>
    </citation>
    <scope>NUCLEOTIDE SEQUENCE</scope>
    <source>
        <strain evidence="2">CGMCC 4.7368</strain>
    </source>
</reference>
<keyword evidence="3" id="KW-1185">Reference proteome</keyword>
<sequence length="219" mass="23186">MLIDDYVADLGRALCGPPGPKRDLVVEARDSLTDAAEALQAEGLERAEAEHLAVDEFGQVAEVAPGLQRELTATAGRWLATLLFLSVPATVLMWSAIWHFSPGDPGAWATRPGWYSTVSLLLDLVQFGVGVFGGLALFALGRGSRWIGEPRLVTRSLGLLVLIALPVTGGLSLLLTLGPDVPHAAGTLAPLVLANLVTSAFWGLQVYGATRCVRLTRPV</sequence>
<reference evidence="2" key="2">
    <citation type="submission" date="2020-09" db="EMBL/GenBank/DDBJ databases">
        <authorList>
            <person name="Sun Q."/>
            <person name="Zhou Y."/>
        </authorList>
    </citation>
    <scope>NUCLEOTIDE SEQUENCE</scope>
    <source>
        <strain evidence="2">CGMCC 4.7368</strain>
    </source>
</reference>
<feature type="transmembrane region" description="Helical" evidence="1">
    <location>
        <begin position="120"/>
        <end position="140"/>
    </location>
</feature>
<dbReference type="NCBIfam" id="NF038403">
    <property type="entry name" value="perm_prefix_1"/>
    <property type="match status" value="1"/>
</dbReference>
<feature type="transmembrane region" description="Helical" evidence="1">
    <location>
        <begin position="187"/>
        <end position="207"/>
    </location>
</feature>
<evidence type="ECO:0000313" key="3">
    <source>
        <dbReference type="Proteomes" id="UP000646523"/>
    </source>
</evidence>
<gene>
    <name evidence="2" type="ORF">GCM10012289_37220</name>
</gene>
<dbReference type="Proteomes" id="UP000646523">
    <property type="component" value="Unassembled WGS sequence"/>
</dbReference>
<keyword evidence="1" id="KW-1133">Transmembrane helix</keyword>
<organism evidence="2 3">
    <name type="scientific">Nonomuraea cavernae</name>
    <dbReference type="NCBI Taxonomy" id="2045107"/>
    <lineage>
        <taxon>Bacteria</taxon>
        <taxon>Bacillati</taxon>
        <taxon>Actinomycetota</taxon>
        <taxon>Actinomycetes</taxon>
        <taxon>Streptosporangiales</taxon>
        <taxon>Streptosporangiaceae</taxon>
        <taxon>Nonomuraea</taxon>
    </lineage>
</organism>
<evidence type="ECO:0000313" key="2">
    <source>
        <dbReference type="EMBL" id="GGO71452.1"/>
    </source>
</evidence>
<proteinExistence type="predicted"/>
<protein>
    <submittedName>
        <fullName evidence="2">Uncharacterized protein</fullName>
    </submittedName>
</protein>
<feature type="transmembrane region" description="Helical" evidence="1">
    <location>
        <begin position="152"/>
        <end position="175"/>
    </location>
</feature>
<dbReference type="InterPro" id="IPR047928">
    <property type="entry name" value="Perm_prefix_1"/>
</dbReference>
<evidence type="ECO:0000256" key="1">
    <source>
        <dbReference type="SAM" id="Phobius"/>
    </source>
</evidence>
<dbReference type="EMBL" id="BMNH01000010">
    <property type="protein sequence ID" value="GGO71452.1"/>
    <property type="molecule type" value="Genomic_DNA"/>
</dbReference>
<comment type="caution">
    <text evidence="2">The sequence shown here is derived from an EMBL/GenBank/DDBJ whole genome shotgun (WGS) entry which is preliminary data.</text>
</comment>
<dbReference type="RefSeq" id="WP_189125381.1">
    <property type="nucleotide sequence ID" value="NZ_BMNH01000010.1"/>
</dbReference>
<keyword evidence="1" id="KW-0812">Transmembrane</keyword>
<feature type="transmembrane region" description="Helical" evidence="1">
    <location>
        <begin position="78"/>
        <end position="100"/>
    </location>
</feature>
<accession>A0A917Z0A5</accession>
<dbReference type="AlphaFoldDB" id="A0A917Z0A5"/>
<name>A0A917Z0A5_9ACTN</name>